<dbReference type="EMBL" id="PVSR01000041">
    <property type="protein sequence ID" value="PRW62128.1"/>
    <property type="molecule type" value="Genomic_DNA"/>
</dbReference>
<dbReference type="AlphaFoldDB" id="A0A2T0GSN3"/>
<dbReference type="RefSeq" id="WP_106114967.1">
    <property type="nucleotide sequence ID" value="NZ_PVSR01000041.1"/>
</dbReference>
<gene>
    <name evidence="1" type="ORF">CEP50_17205</name>
</gene>
<dbReference type="InterPro" id="IPR039470">
    <property type="entry name" value="Nuc_deoxyri_tr2"/>
</dbReference>
<evidence type="ECO:0000313" key="1">
    <source>
        <dbReference type="EMBL" id="PRW62128.1"/>
    </source>
</evidence>
<protein>
    <recommendedName>
        <fullName evidence="3">Nucleoside 2-deoxyribosyltransferase</fullName>
    </recommendedName>
</protein>
<dbReference type="Pfam" id="PF15891">
    <property type="entry name" value="Nuc_deoxyri_tr2"/>
    <property type="match status" value="1"/>
</dbReference>
<evidence type="ECO:0000313" key="2">
    <source>
        <dbReference type="Proteomes" id="UP000239352"/>
    </source>
</evidence>
<comment type="caution">
    <text evidence="1">The sequence shown here is derived from an EMBL/GenBank/DDBJ whole genome shotgun (WGS) entry which is preliminary data.</text>
</comment>
<proteinExistence type="predicted"/>
<dbReference type="InParanoid" id="A0A2T0GSN3"/>
<sequence>MRYLECPDTYEPHAGDGPLVFLAGGITGCPDWQREAVRGLSTTDWVVANPRRQNFPIGDPSAAETQIRWEHRHLTRADLVLFWFPASDAQVTTQPIALYELGAAAAGGRRLVVGAAPGYPRQTDVRLQLWLARPDVEVQSTLRATLAQARHAL</sequence>
<name>A0A2T0GSN3_ACTMO</name>
<dbReference type="Gene3D" id="3.40.50.450">
    <property type="match status" value="1"/>
</dbReference>
<dbReference type="PROSITE" id="PS51257">
    <property type="entry name" value="PROKAR_LIPOPROTEIN"/>
    <property type="match status" value="1"/>
</dbReference>
<organism evidence="1 2">
    <name type="scientific">Actinopolyspora mortivallis</name>
    <dbReference type="NCBI Taxonomy" id="33906"/>
    <lineage>
        <taxon>Bacteria</taxon>
        <taxon>Bacillati</taxon>
        <taxon>Actinomycetota</taxon>
        <taxon>Actinomycetes</taxon>
        <taxon>Actinopolysporales</taxon>
        <taxon>Actinopolysporaceae</taxon>
        <taxon>Actinopolyspora</taxon>
    </lineage>
</organism>
<reference evidence="1 2" key="1">
    <citation type="submission" date="2018-03" db="EMBL/GenBank/DDBJ databases">
        <title>Actinopolyspora mortivallis from Sahara, screening for active biomolecules.</title>
        <authorList>
            <person name="Selama O."/>
            <person name="Wellington E.M.H."/>
            <person name="Hacene H."/>
        </authorList>
    </citation>
    <scope>NUCLEOTIDE SEQUENCE [LARGE SCALE GENOMIC DNA]</scope>
    <source>
        <strain evidence="1 2">M5A</strain>
    </source>
</reference>
<dbReference type="Proteomes" id="UP000239352">
    <property type="component" value="Unassembled WGS sequence"/>
</dbReference>
<accession>A0A2T0GSN3</accession>
<keyword evidence="2" id="KW-1185">Reference proteome</keyword>
<evidence type="ECO:0008006" key="3">
    <source>
        <dbReference type="Google" id="ProtNLM"/>
    </source>
</evidence>